<accession>A0ABP8ZHZ3</accession>
<dbReference type="Proteomes" id="UP001500822">
    <property type="component" value="Unassembled WGS sequence"/>
</dbReference>
<protein>
    <submittedName>
        <fullName evidence="1">Uncharacterized protein</fullName>
    </submittedName>
</protein>
<comment type="caution">
    <text evidence="1">The sequence shown here is derived from an EMBL/GenBank/DDBJ whole genome shotgun (WGS) entry which is preliminary data.</text>
</comment>
<dbReference type="EMBL" id="BAABIE010000017">
    <property type="protein sequence ID" value="GAA4756806.1"/>
    <property type="molecule type" value="Genomic_DNA"/>
</dbReference>
<reference evidence="2" key="1">
    <citation type="journal article" date="2019" name="Int. J. Syst. Evol. Microbiol.">
        <title>The Global Catalogue of Microorganisms (GCM) 10K type strain sequencing project: providing services to taxonomists for standard genome sequencing and annotation.</title>
        <authorList>
            <consortium name="The Broad Institute Genomics Platform"/>
            <consortium name="The Broad Institute Genome Sequencing Center for Infectious Disease"/>
            <person name="Wu L."/>
            <person name="Ma J."/>
        </authorList>
    </citation>
    <scope>NUCLEOTIDE SEQUENCE [LARGE SCALE GENOMIC DNA]</scope>
    <source>
        <strain evidence="2">JCM 18077</strain>
    </source>
</reference>
<evidence type="ECO:0000313" key="1">
    <source>
        <dbReference type="EMBL" id="GAA4756806.1"/>
    </source>
</evidence>
<evidence type="ECO:0000313" key="2">
    <source>
        <dbReference type="Proteomes" id="UP001500822"/>
    </source>
</evidence>
<name>A0ABP8ZHZ3_9ACTN</name>
<sequence>MPRTWCGRRFCVEDLTQVRGVDVTAKELTVLGCAGLVEYQSRFLDRVLQRGEVTLTGLQACLERNPRARGMALARKLVAVLDSDTESAAERLFIELLRAETLTAVLADRALAAG</sequence>
<keyword evidence="2" id="KW-1185">Reference proteome</keyword>
<proteinExistence type="predicted"/>
<gene>
    <name evidence="1" type="ORF">GCM10023217_31070</name>
</gene>
<organism evidence="1 2">
    <name type="scientific">Gordonia alkaliphila</name>
    <dbReference type="NCBI Taxonomy" id="1053547"/>
    <lineage>
        <taxon>Bacteria</taxon>
        <taxon>Bacillati</taxon>
        <taxon>Actinomycetota</taxon>
        <taxon>Actinomycetes</taxon>
        <taxon>Mycobacteriales</taxon>
        <taxon>Gordoniaceae</taxon>
        <taxon>Gordonia</taxon>
    </lineage>
</organism>